<keyword evidence="11" id="KW-1185">Reference proteome</keyword>
<organism evidence="11 12">
    <name type="scientific">Steinernema glaseri</name>
    <dbReference type="NCBI Taxonomy" id="37863"/>
    <lineage>
        <taxon>Eukaryota</taxon>
        <taxon>Metazoa</taxon>
        <taxon>Ecdysozoa</taxon>
        <taxon>Nematoda</taxon>
        <taxon>Chromadorea</taxon>
        <taxon>Rhabditida</taxon>
        <taxon>Tylenchina</taxon>
        <taxon>Panagrolaimomorpha</taxon>
        <taxon>Strongyloidoidea</taxon>
        <taxon>Steinernematidae</taxon>
        <taxon>Steinernema</taxon>
    </lineage>
</organism>
<evidence type="ECO:0000256" key="4">
    <source>
        <dbReference type="ARBA" id="ARBA00022692"/>
    </source>
</evidence>
<evidence type="ECO:0000256" key="3">
    <source>
        <dbReference type="ARBA" id="ARBA00022475"/>
    </source>
</evidence>
<name>A0A1I8APH2_9BILA</name>
<proteinExistence type="predicted"/>
<evidence type="ECO:0000256" key="9">
    <source>
        <dbReference type="SAM" id="Phobius"/>
    </source>
</evidence>
<dbReference type="AlphaFoldDB" id="A0A1I8APH2"/>
<dbReference type="GO" id="GO:0042302">
    <property type="term" value="F:structural constituent of cuticle"/>
    <property type="evidence" value="ECO:0007669"/>
    <property type="project" value="UniProtKB-KW"/>
</dbReference>
<feature type="transmembrane region" description="Helical" evidence="9">
    <location>
        <begin position="441"/>
        <end position="464"/>
    </location>
</feature>
<evidence type="ECO:0000256" key="2">
    <source>
        <dbReference type="ARBA" id="ARBA00022460"/>
    </source>
</evidence>
<dbReference type="Pfam" id="PF25057">
    <property type="entry name" value="CUT_N"/>
    <property type="match status" value="1"/>
</dbReference>
<dbReference type="GO" id="GO:0005886">
    <property type="term" value="C:plasma membrane"/>
    <property type="evidence" value="ECO:0007669"/>
    <property type="project" value="UniProtKB-SubCell"/>
</dbReference>
<dbReference type="WBParaSite" id="L893_g8106.t1">
    <property type="protein sequence ID" value="L893_g8106.t1"/>
    <property type="gene ID" value="L893_g8106"/>
</dbReference>
<dbReference type="Proteomes" id="UP000095287">
    <property type="component" value="Unplaced"/>
</dbReference>
<accession>A0A1I8APH2</accession>
<reference evidence="12" key="1">
    <citation type="submission" date="2016-11" db="UniProtKB">
        <authorList>
            <consortium name="WormBaseParasite"/>
        </authorList>
    </citation>
    <scope>IDENTIFICATION</scope>
</reference>
<evidence type="ECO:0000256" key="8">
    <source>
        <dbReference type="SAM" id="MobiDB-lite"/>
    </source>
</evidence>
<feature type="region of interest" description="Disordered" evidence="8">
    <location>
        <begin position="346"/>
        <end position="387"/>
    </location>
</feature>
<keyword evidence="2" id="KW-0193">Cuticle</keyword>
<dbReference type="PANTHER" id="PTHR22907:SF1">
    <property type="entry name" value="ZP DOMAIN-CONTAINING PROTEIN"/>
    <property type="match status" value="1"/>
</dbReference>
<protein>
    <submittedName>
        <fullName evidence="12">ZP domain-containing protein</fullName>
    </submittedName>
</protein>
<dbReference type="InterPro" id="IPR056953">
    <property type="entry name" value="CUT_N"/>
</dbReference>
<evidence type="ECO:0000256" key="6">
    <source>
        <dbReference type="ARBA" id="ARBA00022989"/>
    </source>
</evidence>
<dbReference type="PROSITE" id="PS51034">
    <property type="entry name" value="ZP_2"/>
    <property type="match status" value="1"/>
</dbReference>
<keyword evidence="7 9" id="KW-0472">Membrane</keyword>
<comment type="subcellular location">
    <subcellularLocation>
        <location evidence="1">Cell membrane</location>
        <topology evidence="1">Single-pass type I membrane protein</topology>
    </subcellularLocation>
</comment>
<feature type="domain" description="ZP" evidence="10">
    <location>
        <begin position="61"/>
        <end position="312"/>
    </location>
</feature>
<keyword evidence="6 9" id="KW-1133">Transmembrane helix</keyword>
<dbReference type="PANTHER" id="PTHR22907">
    <property type="entry name" value="GH04558P"/>
    <property type="match status" value="1"/>
</dbReference>
<keyword evidence="4 9" id="KW-0812">Transmembrane</keyword>
<keyword evidence="5" id="KW-0732">Signal</keyword>
<evidence type="ECO:0000256" key="5">
    <source>
        <dbReference type="ARBA" id="ARBA00022729"/>
    </source>
</evidence>
<evidence type="ECO:0000256" key="7">
    <source>
        <dbReference type="ARBA" id="ARBA00023136"/>
    </source>
</evidence>
<dbReference type="InterPro" id="IPR051962">
    <property type="entry name" value="Cuticlin"/>
</dbReference>
<dbReference type="SMART" id="SM00241">
    <property type="entry name" value="ZP"/>
    <property type="match status" value="1"/>
</dbReference>
<evidence type="ECO:0000313" key="12">
    <source>
        <dbReference type="WBParaSite" id="L893_g8106.t1"/>
    </source>
</evidence>
<dbReference type="Pfam" id="PF25301">
    <property type="entry name" value="CUT_C"/>
    <property type="match status" value="1"/>
</dbReference>
<dbReference type="InterPro" id="IPR001507">
    <property type="entry name" value="ZP_dom"/>
</dbReference>
<evidence type="ECO:0000259" key="10">
    <source>
        <dbReference type="PROSITE" id="PS51034"/>
    </source>
</evidence>
<evidence type="ECO:0000256" key="1">
    <source>
        <dbReference type="ARBA" id="ARBA00004251"/>
    </source>
</evidence>
<evidence type="ECO:0000313" key="11">
    <source>
        <dbReference type="Proteomes" id="UP000095287"/>
    </source>
</evidence>
<keyword evidence="3" id="KW-1003">Cell membrane</keyword>
<dbReference type="InterPro" id="IPR057475">
    <property type="entry name" value="CUT_C"/>
</dbReference>
<sequence length="489" mass="54439">MDDRRNYCAPLFVARALFQTVTIDCRLTMRRLNAPVILLILAALGRAVSIDNGLEASPAIVCGLNDIAVSIITEKPFGGNIYTKGFFEMETCRIKGNFSSSQFTFQLPLTGECGVRRKRTMNPRGVTMEATVVVMFHTLFLTQVDRAFHIKCLYTEADKEVTQTLRVSMLPTTELPSLEGEAAASDPAMPTCKYEVMRNGADGEPIRFGVIGERIYHKWSCEGETAENFCMTVHSCVVDDGQGVGHQFIDVKGCAMDPILLNNIDYTGPLEAGQEARVFKFADRPTVFFGCQIRLQHKDEQTGKCVRTSDYCEALDQFSPRREVTVQIPRRDGNLDVIEYDFPTPSAPIEDFDEPETTTPTFYAKKKTGESKLKRARHRTSRDLDDSSGVNVDVSWPSFDVIDISESPSVSSNSSPSMEFTRQLLSPSHSSSKICVSHREFVALLLLLVLVFSCATLITVALYARRQQVAPRASSRYPTFSTTVLKCDS</sequence>